<reference evidence="4" key="1">
    <citation type="journal article" date="2023" name="Front. Mar. Sci.">
        <title>A new Merluccius polli reference genome to investigate the effects of global change in West African waters.</title>
        <authorList>
            <person name="Mateo J.L."/>
            <person name="Blanco-Fernandez C."/>
            <person name="Garcia-Vazquez E."/>
            <person name="Machado-Schiaffino G."/>
        </authorList>
    </citation>
    <scope>NUCLEOTIDE SEQUENCE</scope>
    <source>
        <strain evidence="4">C29</strain>
        <tissue evidence="4">Fin</tissue>
    </source>
</reference>
<gene>
    <name evidence="4" type="primary">PGBD4_3</name>
    <name evidence="4" type="ORF">N1851_016798</name>
</gene>
<name>A0AA47MRD5_MERPO</name>
<feature type="domain" description="PiggyBac transposable element-derived protein" evidence="3">
    <location>
        <begin position="128"/>
        <end position="500"/>
    </location>
</feature>
<evidence type="ECO:0000256" key="1">
    <source>
        <dbReference type="SAM" id="MobiDB-lite"/>
    </source>
</evidence>
<dbReference type="InterPro" id="IPR029526">
    <property type="entry name" value="PGBD"/>
</dbReference>
<evidence type="ECO:0000259" key="3">
    <source>
        <dbReference type="Pfam" id="PF13843"/>
    </source>
</evidence>
<dbReference type="Pfam" id="PF13843">
    <property type="entry name" value="DDE_Tnp_1_7"/>
    <property type="match status" value="1"/>
</dbReference>
<proteinExistence type="predicted"/>
<feature type="compositionally biased region" description="Basic and acidic residues" evidence="1">
    <location>
        <begin position="88"/>
        <end position="106"/>
    </location>
</feature>
<organism evidence="4 5">
    <name type="scientific">Merluccius polli</name>
    <name type="common">Benguela hake</name>
    <name type="synonym">Merluccius cadenati</name>
    <dbReference type="NCBI Taxonomy" id="89951"/>
    <lineage>
        <taxon>Eukaryota</taxon>
        <taxon>Metazoa</taxon>
        <taxon>Chordata</taxon>
        <taxon>Craniata</taxon>
        <taxon>Vertebrata</taxon>
        <taxon>Euteleostomi</taxon>
        <taxon>Actinopterygii</taxon>
        <taxon>Neopterygii</taxon>
        <taxon>Teleostei</taxon>
        <taxon>Neoteleostei</taxon>
        <taxon>Acanthomorphata</taxon>
        <taxon>Zeiogadaria</taxon>
        <taxon>Gadariae</taxon>
        <taxon>Gadiformes</taxon>
        <taxon>Gadoidei</taxon>
        <taxon>Merlucciidae</taxon>
        <taxon>Merluccius</taxon>
    </lineage>
</organism>
<protein>
    <submittedName>
        <fullName evidence="4">PiggyBac transposable element-derived protein 4</fullName>
    </submittedName>
</protein>
<evidence type="ECO:0000313" key="4">
    <source>
        <dbReference type="EMBL" id="KAK0144744.1"/>
    </source>
</evidence>
<keyword evidence="5" id="KW-1185">Reference proteome</keyword>
<accession>A0AA47MRD5</accession>
<dbReference type="PANTHER" id="PTHR46599">
    <property type="entry name" value="PIGGYBAC TRANSPOSABLE ELEMENT-DERIVED PROTEIN 4"/>
    <property type="match status" value="1"/>
</dbReference>
<sequence>MAAEQTEENGGRIPSDSESDDEDLLTPAGRGGGDPDEEEGVMKIRMMMKSSSPESSAHTKRPRPKTKDKDYAWSPSKRGRHAPAATRGRKEGDDRWHVREEKDQRPDPITFKPAKDPGPTFDTTVPWSPLQLFQLFFSASVVRTIIDNTNANAAKRLKSGLKFAWKTLTVDDFYIFLAILLFSGLVSVHEMSDYWKKEWPYNFRFPTDAMTRDRFEGIMWSLHLSNPEEDEINNAKKTTEEYDRLFEIKPLYTEIIDACKSHFQPYQNISIDERMVASNAKMSVKQQYMKSKPAKWGYKLFVLADSATAYTWNFFVHEGKTKSRPDEALSYTSVMKLTTPLLDSGYTLFVDNFYTSPALFEELRTKRTGACGTIRSALKDFPRTQHNDLPQKAERGDLRWIRKNDTLFVKWMDTRVVTMCSTVHEAFSGRRSIERTAKEAGVWQRETVPIPDAVADFNQSMGGVNLSNALIGYYNVHHKTMKWYKTFFFHFLDIAVVNSFLLHKELCKGSHNPSPLTQKLFREKLLAEMVNFGKASGPSPPLPGSCMPEYYRDNGSDGRKSCRSCQNVGMPRVKTPIYCRKCQIPLCLTSKRNCFRDWHERMNLA</sequence>
<feature type="region of interest" description="Disordered" evidence="1">
    <location>
        <begin position="1"/>
        <end position="118"/>
    </location>
</feature>
<dbReference type="Proteomes" id="UP001174136">
    <property type="component" value="Unassembled WGS sequence"/>
</dbReference>
<dbReference type="EMBL" id="JAOPHQ010003019">
    <property type="protein sequence ID" value="KAK0144744.1"/>
    <property type="molecule type" value="Genomic_DNA"/>
</dbReference>
<dbReference type="PANTHER" id="PTHR46599:SF3">
    <property type="entry name" value="PIGGYBAC TRANSPOSABLE ELEMENT-DERIVED PROTEIN 4"/>
    <property type="match status" value="1"/>
</dbReference>
<evidence type="ECO:0000313" key="5">
    <source>
        <dbReference type="Proteomes" id="UP001174136"/>
    </source>
</evidence>
<comment type="caution">
    <text evidence="4">The sequence shown here is derived from an EMBL/GenBank/DDBJ whole genome shotgun (WGS) entry which is preliminary data.</text>
</comment>
<dbReference type="Pfam" id="PF13842">
    <property type="entry name" value="zf-Tnp_2"/>
    <property type="match status" value="1"/>
</dbReference>
<feature type="domain" description="PiggyBac transposable element-derived protein 4 C-terminal zinc-finger" evidence="2">
    <location>
        <begin position="554"/>
        <end position="599"/>
    </location>
</feature>
<dbReference type="InterPro" id="IPR032718">
    <property type="entry name" value="PGBD4_Znf_C"/>
</dbReference>
<dbReference type="AlphaFoldDB" id="A0AA47MRD5"/>
<evidence type="ECO:0000259" key="2">
    <source>
        <dbReference type="Pfam" id="PF13842"/>
    </source>
</evidence>